<gene>
    <name evidence="4" type="ORF">ACFPQ4_14090</name>
</gene>
<dbReference type="Pfam" id="PF22124">
    <property type="entry name" value="Glyco_hydro_95_cat"/>
    <property type="match status" value="1"/>
</dbReference>
<dbReference type="Gene3D" id="2.60.20.10">
    <property type="entry name" value="Crystallins"/>
    <property type="match status" value="1"/>
</dbReference>
<reference evidence="5" key="1">
    <citation type="journal article" date="2019" name="Int. J. Syst. Evol. Microbiol.">
        <title>The Global Catalogue of Microorganisms (GCM) 10K type strain sequencing project: providing services to taxonomists for standard genome sequencing and annotation.</title>
        <authorList>
            <consortium name="The Broad Institute Genomics Platform"/>
            <consortium name="The Broad Institute Genome Sequencing Center for Infectious Disease"/>
            <person name="Wu L."/>
            <person name="Ma J."/>
        </authorList>
    </citation>
    <scope>NUCLEOTIDE SEQUENCE [LARGE SCALE GENOMIC DNA]</scope>
    <source>
        <strain evidence="5">CGMCC 1.18578</strain>
    </source>
</reference>
<dbReference type="PROSITE" id="PS50915">
    <property type="entry name" value="CRYSTALLIN_BETA_GAMMA"/>
    <property type="match status" value="1"/>
</dbReference>
<dbReference type="InterPro" id="IPR001064">
    <property type="entry name" value="Beta/gamma_crystallin"/>
</dbReference>
<evidence type="ECO:0000259" key="3">
    <source>
        <dbReference type="PROSITE" id="PS50915"/>
    </source>
</evidence>
<dbReference type="InterPro" id="IPR054363">
    <property type="entry name" value="GH95_cat"/>
</dbReference>
<sequence>MMKRFIAVTIFVAAIVVMIGCDKKVVDPPVVATESHSFDERTGVISVDYAGYLAKHDIVYNSPNQEPSEGLPVGTGKVGAMIWQERGLKMQVTNVDGSPHTQLSSGTVQLFTEPGLDSEYETFQQRLNLYDGIVTTQYGSDRIVTVFGDASSELLGIHVEDERTNVESIALEIGIWDTSELANDGWNRDLPDVDSWKKASTIVSPEMIAISRGQSDPDHFGYTLAASVDGAEYEAEKVSASKLRLHIKPTHSYTIWIANPARQNAKSYDSAAAASGLIAEAKKSGYASVLDRSKAWWHAYWSSSFVQYSNKMEDADYLENVYYVSQYLLAGASQGKFPYQFMSGAYRYNGDQSKWGWGYWNFNTRAVYDSALASNHVGLLEPYFNMYRNALDRIMLDTKLYYGIDGAKVPETMKWDGSGNNKGGDYTEKVYTAGADVAVRMYARYRYTNDRDFLAQVAYPFMKEVAKFYQGMLTFDGTQYVMVSSNARENFWNVKNALSDLAAVRALFPMAIEASELLGDDAALRGEWQNILDRLAPLPKTADGAGEKYVACDCAGVTSHNIENPELENVYYGLTGIGYPDQQTAINTFNAKQNGLTIWSQEAVNAARLGLGDSAFDYMKKMQMRNQPHVNGMSDDGNGIFESNGLLMTAINESLMQSYDGVIRVFPALPSDGTFTAKFTLLASGGFVVSSEREAEEIKYVGLKSLYGHRATLANPWPNEQAQVRRSSDGEIVLTESGERISFDTAAGEVYVIERTAKPLAGYAFKELTGSANERMKSFPANGGTITRTLGKAGTASITVYTDPEYGGDSALLSPGGYTQEKLEAAGIPGGSIASIKVPKGIKVVVYSADSYGGSSEAIAENDPDLTDTFDQGTIVSLIIVGE</sequence>
<protein>
    <submittedName>
        <fullName evidence="4">DUF5703 domain-containing protein</fullName>
    </submittedName>
</protein>
<dbReference type="Proteomes" id="UP001596108">
    <property type="component" value="Unassembled WGS sequence"/>
</dbReference>
<keyword evidence="5" id="KW-1185">Reference proteome</keyword>
<evidence type="ECO:0000256" key="2">
    <source>
        <dbReference type="ARBA" id="ARBA00022737"/>
    </source>
</evidence>
<comment type="caution">
    <text evidence="4">The sequence shown here is derived from an EMBL/GenBank/DDBJ whole genome shotgun (WGS) entry which is preliminary data.</text>
</comment>
<feature type="domain" description="Beta/gamma crystallin 'Greek key'" evidence="3">
    <location>
        <begin position="796"/>
        <end position="840"/>
    </location>
</feature>
<dbReference type="SUPFAM" id="SSF49695">
    <property type="entry name" value="gamma-Crystallin-like"/>
    <property type="match status" value="1"/>
</dbReference>
<dbReference type="InterPro" id="IPR013780">
    <property type="entry name" value="Glyco_hydro_b"/>
</dbReference>
<dbReference type="RefSeq" id="WP_378112509.1">
    <property type="nucleotide sequence ID" value="NZ_JBHSNC010000043.1"/>
</dbReference>
<dbReference type="InterPro" id="IPR043757">
    <property type="entry name" value="DUF5703_N"/>
</dbReference>
<evidence type="ECO:0000256" key="1">
    <source>
        <dbReference type="ARBA" id="ARBA00009646"/>
    </source>
</evidence>
<dbReference type="Gene3D" id="2.60.40.1180">
    <property type="entry name" value="Golgi alpha-mannosidase II"/>
    <property type="match status" value="1"/>
</dbReference>
<comment type="similarity">
    <text evidence="1">Belongs to the beta/gamma-crystallin family.</text>
</comment>
<dbReference type="PANTHER" id="PTHR31084:SF0">
    <property type="entry name" value="ALPHA-L-FUCOSIDASE 2"/>
    <property type="match status" value="1"/>
</dbReference>
<name>A0ABW0R011_9BACL</name>
<dbReference type="Gene3D" id="1.50.10.10">
    <property type="match status" value="1"/>
</dbReference>
<dbReference type="EMBL" id="JBHSNC010000043">
    <property type="protein sequence ID" value="MFC5530564.1"/>
    <property type="molecule type" value="Genomic_DNA"/>
</dbReference>
<accession>A0ABW0R011</accession>
<dbReference type="PANTHER" id="PTHR31084">
    <property type="entry name" value="ALPHA-L-FUCOSIDASE 2"/>
    <property type="match status" value="1"/>
</dbReference>
<dbReference type="InterPro" id="IPR012341">
    <property type="entry name" value="6hp_glycosidase-like_sf"/>
</dbReference>
<dbReference type="InterPro" id="IPR008928">
    <property type="entry name" value="6-hairpin_glycosidase_sf"/>
</dbReference>
<organism evidence="4 5">
    <name type="scientific">Cohnella yongneupensis</name>
    <dbReference type="NCBI Taxonomy" id="425006"/>
    <lineage>
        <taxon>Bacteria</taxon>
        <taxon>Bacillati</taxon>
        <taxon>Bacillota</taxon>
        <taxon>Bacilli</taxon>
        <taxon>Bacillales</taxon>
        <taxon>Paenibacillaceae</taxon>
        <taxon>Cohnella</taxon>
    </lineage>
</organism>
<dbReference type="Pfam" id="PF18961">
    <property type="entry name" value="DUF5703_N"/>
    <property type="match status" value="1"/>
</dbReference>
<evidence type="ECO:0000313" key="5">
    <source>
        <dbReference type="Proteomes" id="UP001596108"/>
    </source>
</evidence>
<dbReference type="PROSITE" id="PS51257">
    <property type="entry name" value="PROKAR_LIPOPROTEIN"/>
    <property type="match status" value="1"/>
</dbReference>
<proteinExistence type="inferred from homology"/>
<dbReference type="InterPro" id="IPR011024">
    <property type="entry name" value="G_crystallin-like"/>
</dbReference>
<dbReference type="Pfam" id="PF21307">
    <property type="entry name" value="Glyco_hydro_95_C"/>
    <property type="match status" value="1"/>
</dbReference>
<evidence type="ECO:0000313" key="4">
    <source>
        <dbReference type="EMBL" id="MFC5530564.1"/>
    </source>
</evidence>
<dbReference type="InterPro" id="IPR049053">
    <property type="entry name" value="AFCA-like_C"/>
</dbReference>
<keyword evidence="2" id="KW-0677">Repeat</keyword>
<dbReference type="SUPFAM" id="SSF48208">
    <property type="entry name" value="Six-hairpin glycosidases"/>
    <property type="match status" value="1"/>
</dbReference>